<sequence length="48" mass="5461">MLPVLILLFFNINLHQNLTLSSCLQKPMEDRAVGASRGRPADRRKPSR</sequence>
<feature type="chain" id="PRO_5040503381" description="Neuropeptide" evidence="1">
    <location>
        <begin position="20"/>
        <end position="48"/>
    </location>
</feature>
<comment type="caution">
    <text evidence="2">The sequence shown here is derived from an EMBL/GenBank/DDBJ whole genome shotgun (WGS) entry which is preliminary data.</text>
</comment>
<reference evidence="2" key="1">
    <citation type="submission" date="2022-01" db="EMBL/GenBank/DDBJ databases">
        <authorList>
            <person name="King R."/>
        </authorList>
    </citation>
    <scope>NUCLEOTIDE SEQUENCE</scope>
</reference>
<evidence type="ECO:0008006" key="4">
    <source>
        <dbReference type="Google" id="ProtNLM"/>
    </source>
</evidence>
<evidence type="ECO:0000313" key="2">
    <source>
        <dbReference type="EMBL" id="CAH1408395.1"/>
    </source>
</evidence>
<keyword evidence="1" id="KW-0732">Signal</keyword>
<protein>
    <recommendedName>
        <fullName evidence="4">Neuropeptide</fullName>
    </recommendedName>
</protein>
<organism evidence="2 3">
    <name type="scientific">Nezara viridula</name>
    <name type="common">Southern green stink bug</name>
    <name type="synonym">Cimex viridulus</name>
    <dbReference type="NCBI Taxonomy" id="85310"/>
    <lineage>
        <taxon>Eukaryota</taxon>
        <taxon>Metazoa</taxon>
        <taxon>Ecdysozoa</taxon>
        <taxon>Arthropoda</taxon>
        <taxon>Hexapoda</taxon>
        <taxon>Insecta</taxon>
        <taxon>Pterygota</taxon>
        <taxon>Neoptera</taxon>
        <taxon>Paraneoptera</taxon>
        <taxon>Hemiptera</taxon>
        <taxon>Heteroptera</taxon>
        <taxon>Panheteroptera</taxon>
        <taxon>Pentatomomorpha</taxon>
        <taxon>Pentatomoidea</taxon>
        <taxon>Pentatomidae</taxon>
        <taxon>Pentatominae</taxon>
        <taxon>Nezara</taxon>
    </lineage>
</organism>
<evidence type="ECO:0000313" key="3">
    <source>
        <dbReference type="Proteomes" id="UP001152798"/>
    </source>
</evidence>
<gene>
    <name evidence="2" type="ORF">NEZAVI_LOCUS15931</name>
</gene>
<keyword evidence="3" id="KW-1185">Reference proteome</keyword>
<accession>A0A9P0HV77</accession>
<evidence type="ECO:0000256" key="1">
    <source>
        <dbReference type="SAM" id="SignalP"/>
    </source>
</evidence>
<name>A0A9P0HV77_NEZVI</name>
<feature type="signal peptide" evidence="1">
    <location>
        <begin position="1"/>
        <end position="19"/>
    </location>
</feature>
<dbReference type="Proteomes" id="UP001152798">
    <property type="component" value="Unassembled WGS sequence"/>
</dbReference>
<dbReference type="AlphaFoldDB" id="A0A9P0HV77"/>
<proteinExistence type="predicted"/>
<dbReference type="EMBL" id="CAKMRH010000001">
    <property type="protein sequence ID" value="CAH1408395.1"/>
    <property type="molecule type" value="Genomic_DNA"/>
</dbReference>